<organism evidence="1 2">
    <name type="scientific">Riccia fluitans</name>
    <dbReference type="NCBI Taxonomy" id="41844"/>
    <lineage>
        <taxon>Eukaryota</taxon>
        <taxon>Viridiplantae</taxon>
        <taxon>Streptophyta</taxon>
        <taxon>Embryophyta</taxon>
        <taxon>Marchantiophyta</taxon>
        <taxon>Marchantiopsida</taxon>
        <taxon>Marchantiidae</taxon>
        <taxon>Marchantiales</taxon>
        <taxon>Ricciaceae</taxon>
        <taxon>Riccia</taxon>
    </lineage>
</organism>
<dbReference type="AlphaFoldDB" id="A0ABD1Y9P8"/>
<reference evidence="1 2" key="1">
    <citation type="submission" date="2024-09" db="EMBL/GenBank/DDBJ databases">
        <title>Chromosome-scale assembly of Riccia fluitans.</title>
        <authorList>
            <person name="Paukszto L."/>
            <person name="Sawicki J."/>
            <person name="Karawczyk K."/>
            <person name="Piernik-Szablinska J."/>
            <person name="Szczecinska M."/>
            <person name="Mazdziarz M."/>
        </authorList>
    </citation>
    <scope>NUCLEOTIDE SEQUENCE [LARGE SCALE GENOMIC DNA]</scope>
    <source>
        <strain evidence="1">Rf_01</strain>
        <tissue evidence="1">Aerial parts of the thallus</tissue>
    </source>
</reference>
<evidence type="ECO:0000313" key="2">
    <source>
        <dbReference type="Proteomes" id="UP001605036"/>
    </source>
</evidence>
<comment type="caution">
    <text evidence="1">The sequence shown here is derived from an EMBL/GenBank/DDBJ whole genome shotgun (WGS) entry which is preliminary data.</text>
</comment>
<gene>
    <name evidence="1" type="ORF">R1flu_003344</name>
</gene>
<accession>A0ABD1Y9P8</accession>
<protein>
    <submittedName>
        <fullName evidence="1">Uncharacterized protein</fullName>
    </submittedName>
</protein>
<name>A0ABD1Y9P8_9MARC</name>
<proteinExistence type="predicted"/>
<keyword evidence="2" id="KW-1185">Reference proteome</keyword>
<sequence length="156" mass="17791">MEARMQDDFPRSSADLEFTAITGEGGLRHCVRCVNPWDCHPAIVRSVNTRTIEDPSGVPSRFFFANRSASILHDPYSRRESCLDVTMWMQSTSNWIDIVEEAAQGPYGHRPAPRNFPNHGQHVAILVIMRPSDPDPIRNWNSRAIQSQDLQILSRY</sequence>
<dbReference type="Proteomes" id="UP001605036">
    <property type="component" value="Unassembled WGS sequence"/>
</dbReference>
<evidence type="ECO:0000313" key="1">
    <source>
        <dbReference type="EMBL" id="KAL2623139.1"/>
    </source>
</evidence>
<dbReference type="EMBL" id="JBHFFA010000006">
    <property type="protein sequence ID" value="KAL2623139.1"/>
    <property type="molecule type" value="Genomic_DNA"/>
</dbReference>